<dbReference type="AlphaFoldDB" id="A0A445GLT9"/>
<evidence type="ECO:0000313" key="1">
    <source>
        <dbReference type="EMBL" id="RZB62234.1"/>
    </source>
</evidence>
<dbReference type="Gramene" id="XM_028348897.1">
    <property type="protein sequence ID" value="XP_028204698.1"/>
    <property type="gene ID" value="LOC114388415"/>
</dbReference>
<keyword evidence="2" id="KW-1185">Reference proteome</keyword>
<sequence>MVIYGPSLSVYCGSWVRDGESNWQDRCSPQKLSGSGRRSITCKFESVRLSRACSVALTTLLTTAAVIASVAAADEPETLSNIPQTLSGECTLPKDCKKARIQKPKSRKAESCTIKCVTTCIRGGDGSPGEGPFNVIRPLVVFKQGFRTRQYCLVECSDICNLISDAVVTKTR</sequence>
<protein>
    <submittedName>
        <fullName evidence="1">Uncharacterized protein</fullName>
    </submittedName>
</protein>
<dbReference type="PANTHER" id="PTHR36006:SF2">
    <property type="entry name" value="OS06G0704200 PROTEIN"/>
    <property type="match status" value="1"/>
</dbReference>
<proteinExistence type="predicted"/>
<name>A0A445GLT9_GLYSO</name>
<dbReference type="PANTHER" id="PTHR36006">
    <property type="entry name" value="BNAC02G25390D PROTEIN"/>
    <property type="match status" value="1"/>
</dbReference>
<comment type="caution">
    <text evidence="1">The sequence shown here is derived from an EMBL/GenBank/DDBJ whole genome shotgun (WGS) entry which is preliminary data.</text>
</comment>
<dbReference type="Proteomes" id="UP000289340">
    <property type="component" value="Chromosome 15"/>
</dbReference>
<organism evidence="1 2">
    <name type="scientific">Glycine soja</name>
    <name type="common">Wild soybean</name>
    <dbReference type="NCBI Taxonomy" id="3848"/>
    <lineage>
        <taxon>Eukaryota</taxon>
        <taxon>Viridiplantae</taxon>
        <taxon>Streptophyta</taxon>
        <taxon>Embryophyta</taxon>
        <taxon>Tracheophyta</taxon>
        <taxon>Spermatophyta</taxon>
        <taxon>Magnoliopsida</taxon>
        <taxon>eudicotyledons</taxon>
        <taxon>Gunneridae</taxon>
        <taxon>Pentapetalae</taxon>
        <taxon>rosids</taxon>
        <taxon>fabids</taxon>
        <taxon>Fabales</taxon>
        <taxon>Fabaceae</taxon>
        <taxon>Papilionoideae</taxon>
        <taxon>50 kb inversion clade</taxon>
        <taxon>NPAAA clade</taxon>
        <taxon>indigoferoid/millettioid clade</taxon>
        <taxon>Phaseoleae</taxon>
        <taxon>Glycine</taxon>
        <taxon>Glycine subgen. Soja</taxon>
    </lineage>
</organism>
<reference evidence="1 2" key="1">
    <citation type="submission" date="2018-09" db="EMBL/GenBank/DDBJ databases">
        <title>A high-quality reference genome of wild soybean provides a powerful tool to mine soybean genomes.</title>
        <authorList>
            <person name="Xie M."/>
            <person name="Chung C.Y.L."/>
            <person name="Li M.-W."/>
            <person name="Wong F.-L."/>
            <person name="Chan T.-F."/>
            <person name="Lam H.-M."/>
        </authorList>
    </citation>
    <scope>NUCLEOTIDE SEQUENCE [LARGE SCALE GENOMIC DNA]</scope>
    <source>
        <strain evidence="2">cv. W05</strain>
        <tissue evidence="1">Hypocotyl of etiolated seedlings</tissue>
    </source>
</reference>
<gene>
    <name evidence="1" type="ORF">D0Y65_039528</name>
</gene>
<accession>A0A445GLT9</accession>
<evidence type="ECO:0000313" key="2">
    <source>
        <dbReference type="Proteomes" id="UP000289340"/>
    </source>
</evidence>
<dbReference type="EMBL" id="QZWG01000015">
    <property type="protein sequence ID" value="RZB62234.1"/>
    <property type="molecule type" value="Genomic_DNA"/>
</dbReference>